<name>A0A450SJ26_9GAMM</name>
<evidence type="ECO:0000313" key="1">
    <source>
        <dbReference type="EMBL" id="VFJ53403.1"/>
    </source>
</evidence>
<organism evidence="1">
    <name type="scientific">Candidatus Kentrum sp. DK</name>
    <dbReference type="NCBI Taxonomy" id="2126562"/>
    <lineage>
        <taxon>Bacteria</taxon>
        <taxon>Pseudomonadati</taxon>
        <taxon>Pseudomonadota</taxon>
        <taxon>Gammaproteobacteria</taxon>
        <taxon>Candidatus Kentrum</taxon>
    </lineage>
</organism>
<gene>
    <name evidence="1" type="ORF">BECKDK2373B_GA0170837_104213</name>
</gene>
<dbReference type="EMBL" id="CAADEX010000042">
    <property type="protein sequence ID" value="VFJ53403.1"/>
    <property type="molecule type" value="Genomic_DNA"/>
</dbReference>
<accession>A0A450SJ26</accession>
<proteinExistence type="predicted"/>
<sequence>MALVFARHYRTPYSTCADECNEKTNTFTASPAWERNSRKLQLSNHARPSWKLGCEEKIPDMVIAGTARSYTTNVTW</sequence>
<dbReference type="AlphaFoldDB" id="A0A450SJ26"/>
<reference evidence="1" key="1">
    <citation type="submission" date="2019-02" db="EMBL/GenBank/DDBJ databases">
        <authorList>
            <person name="Gruber-Vodicka R. H."/>
            <person name="Seah K. B. B."/>
        </authorList>
    </citation>
    <scope>NUCLEOTIDE SEQUENCE</scope>
    <source>
        <strain evidence="1">BECK_DK47</strain>
    </source>
</reference>
<protein>
    <submittedName>
        <fullName evidence="1">Uncharacterized protein</fullName>
    </submittedName>
</protein>